<reference evidence="3 4" key="1">
    <citation type="journal article" date="2015" name="Genome Biol.">
        <title>Comparative genomics of Steinernema reveals deeply conserved gene regulatory networks.</title>
        <authorList>
            <person name="Dillman A.R."/>
            <person name="Macchietto M."/>
            <person name="Porter C.F."/>
            <person name="Rogers A."/>
            <person name="Williams B."/>
            <person name="Antoshechkin I."/>
            <person name="Lee M.M."/>
            <person name="Goodwin Z."/>
            <person name="Lu X."/>
            <person name="Lewis E.E."/>
            <person name="Goodrich-Blair H."/>
            <person name="Stock S.P."/>
            <person name="Adams B.J."/>
            <person name="Sternberg P.W."/>
            <person name="Mortazavi A."/>
        </authorList>
    </citation>
    <scope>NUCLEOTIDE SEQUENCE [LARGE SCALE GENOMIC DNA]</scope>
    <source>
        <strain evidence="3 4">ALL</strain>
    </source>
</reference>
<evidence type="ECO:0000313" key="4">
    <source>
        <dbReference type="Proteomes" id="UP000298663"/>
    </source>
</evidence>
<sequence length="213" mass="23834">MCRRSTLKMCMFVQKGTVEQRTKWDKQNCSETGNRPQVRTALNPSTSLASMRIDVSNKTEPTYDSSSCESETKFNTIIYVALTVILSLLTLLIWSAAIIGLRKGENTQLSCFSVDSLVELVSASKRRLSLAKTSATPPTSTVDSSYEFSYKNLPRTPLRLTFLDHLPEPPKITVDKLKELNIAFNTAPRILNEEEKEPDLNSSRSTLDIPLAK</sequence>
<dbReference type="EMBL" id="AZBU02000001">
    <property type="protein sequence ID" value="TMS39363.1"/>
    <property type="molecule type" value="Genomic_DNA"/>
</dbReference>
<keyword evidence="2" id="KW-0472">Membrane</keyword>
<dbReference type="EMBL" id="CM016762">
    <property type="protein sequence ID" value="TMS39363.1"/>
    <property type="molecule type" value="Genomic_DNA"/>
</dbReference>
<organism evidence="3 4">
    <name type="scientific">Steinernema carpocapsae</name>
    <name type="common">Entomopathogenic nematode</name>
    <dbReference type="NCBI Taxonomy" id="34508"/>
    <lineage>
        <taxon>Eukaryota</taxon>
        <taxon>Metazoa</taxon>
        <taxon>Ecdysozoa</taxon>
        <taxon>Nematoda</taxon>
        <taxon>Chromadorea</taxon>
        <taxon>Rhabditida</taxon>
        <taxon>Tylenchina</taxon>
        <taxon>Panagrolaimomorpha</taxon>
        <taxon>Strongyloidoidea</taxon>
        <taxon>Steinernematidae</taxon>
        <taxon>Steinernema</taxon>
    </lineage>
</organism>
<keyword evidence="2" id="KW-0812">Transmembrane</keyword>
<dbReference type="AlphaFoldDB" id="A0A4V6I8S7"/>
<reference evidence="3 4" key="2">
    <citation type="journal article" date="2019" name="G3 (Bethesda)">
        <title>Hybrid Assembly of the Genome of the Entomopathogenic Nematode Steinernema carpocapsae Identifies the X-Chromosome.</title>
        <authorList>
            <person name="Serra L."/>
            <person name="Macchietto M."/>
            <person name="Macias-Munoz A."/>
            <person name="McGill C.J."/>
            <person name="Rodriguez I.M."/>
            <person name="Rodriguez B."/>
            <person name="Murad R."/>
            <person name="Mortazavi A."/>
        </authorList>
    </citation>
    <scope>NUCLEOTIDE SEQUENCE [LARGE SCALE GENOMIC DNA]</scope>
    <source>
        <strain evidence="3 4">ALL</strain>
    </source>
</reference>
<evidence type="ECO:0000256" key="2">
    <source>
        <dbReference type="SAM" id="Phobius"/>
    </source>
</evidence>
<keyword evidence="2" id="KW-1133">Transmembrane helix</keyword>
<evidence type="ECO:0000313" key="3">
    <source>
        <dbReference type="EMBL" id="TMS39363.1"/>
    </source>
</evidence>
<feature type="transmembrane region" description="Helical" evidence="2">
    <location>
        <begin position="77"/>
        <end position="101"/>
    </location>
</feature>
<feature type="region of interest" description="Disordered" evidence="1">
    <location>
        <begin position="193"/>
        <end position="213"/>
    </location>
</feature>
<protein>
    <submittedName>
        <fullName evidence="3">Uncharacterized protein</fullName>
    </submittedName>
</protein>
<comment type="caution">
    <text evidence="3">The sequence shown here is derived from an EMBL/GenBank/DDBJ whole genome shotgun (WGS) entry which is preliminary data.</text>
</comment>
<dbReference type="OrthoDB" id="10495031at2759"/>
<gene>
    <name evidence="3" type="ORF">L596_005899</name>
</gene>
<accession>A0A4V6I8S7</accession>
<proteinExistence type="predicted"/>
<name>A0A4V6I8S7_STECR</name>
<evidence type="ECO:0000256" key="1">
    <source>
        <dbReference type="SAM" id="MobiDB-lite"/>
    </source>
</evidence>
<keyword evidence="4" id="KW-1185">Reference proteome</keyword>
<dbReference type="Proteomes" id="UP000298663">
    <property type="component" value="Chromosome X"/>
</dbReference>